<gene>
    <name evidence="1" type="ORF">LSAT_V11C600317660</name>
</gene>
<keyword evidence="2" id="KW-1185">Reference proteome</keyword>
<evidence type="ECO:0000313" key="1">
    <source>
        <dbReference type="EMBL" id="KAJ0201653.1"/>
    </source>
</evidence>
<accession>A0A9R1VB98</accession>
<dbReference type="PANTHER" id="PTHR47481">
    <property type="match status" value="1"/>
</dbReference>
<evidence type="ECO:0008006" key="3">
    <source>
        <dbReference type="Google" id="ProtNLM"/>
    </source>
</evidence>
<dbReference type="Proteomes" id="UP000235145">
    <property type="component" value="Unassembled WGS sequence"/>
</dbReference>
<proteinExistence type="predicted"/>
<reference evidence="1 2" key="1">
    <citation type="journal article" date="2017" name="Nat. Commun.">
        <title>Genome assembly with in vitro proximity ligation data and whole-genome triplication in lettuce.</title>
        <authorList>
            <person name="Reyes-Chin-Wo S."/>
            <person name="Wang Z."/>
            <person name="Yang X."/>
            <person name="Kozik A."/>
            <person name="Arikit S."/>
            <person name="Song C."/>
            <person name="Xia L."/>
            <person name="Froenicke L."/>
            <person name="Lavelle D.O."/>
            <person name="Truco M.J."/>
            <person name="Xia R."/>
            <person name="Zhu S."/>
            <person name="Xu C."/>
            <person name="Xu H."/>
            <person name="Xu X."/>
            <person name="Cox K."/>
            <person name="Korf I."/>
            <person name="Meyers B.C."/>
            <person name="Michelmore R.W."/>
        </authorList>
    </citation>
    <scope>NUCLEOTIDE SEQUENCE [LARGE SCALE GENOMIC DNA]</scope>
    <source>
        <strain evidence="2">cv. Salinas</strain>
        <tissue evidence="1">Seedlings</tissue>
    </source>
</reference>
<dbReference type="AlphaFoldDB" id="A0A9R1VB98"/>
<name>A0A9R1VB98_LACSA</name>
<protein>
    <recommendedName>
        <fullName evidence="3">Retrotransposon Copia-like N-terminal domain-containing protein</fullName>
    </recommendedName>
</protein>
<evidence type="ECO:0000313" key="2">
    <source>
        <dbReference type="Proteomes" id="UP000235145"/>
    </source>
</evidence>
<organism evidence="1 2">
    <name type="scientific">Lactuca sativa</name>
    <name type="common">Garden lettuce</name>
    <dbReference type="NCBI Taxonomy" id="4236"/>
    <lineage>
        <taxon>Eukaryota</taxon>
        <taxon>Viridiplantae</taxon>
        <taxon>Streptophyta</taxon>
        <taxon>Embryophyta</taxon>
        <taxon>Tracheophyta</taxon>
        <taxon>Spermatophyta</taxon>
        <taxon>Magnoliopsida</taxon>
        <taxon>eudicotyledons</taxon>
        <taxon>Gunneridae</taxon>
        <taxon>Pentapetalae</taxon>
        <taxon>asterids</taxon>
        <taxon>campanulids</taxon>
        <taxon>Asterales</taxon>
        <taxon>Asteraceae</taxon>
        <taxon>Cichorioideae</taxon>
        <taxon>Cichorieae</taxon>
        <taxon>Lactucinae</taxon>
        <taxon>Lactuca</taxon>
    </lineage>
</organism>
<sequence>MGIYIVMEQRSHPPNKTYLPSPVLWSSSPKDISIMSALVKSSTIATAVSCKLPRTNFLLWKAQVVPILRGVHRFGQINRTIPTPLKKVTIGTSDAARESPNLDNDTWAIQDQAVVGGLLSSMTEEVLPQLIRCTNTAKELWTTLHTMFSAQHRGNSIQIHNQLSTTRKGDMSADEYY</sequence>
<comment type="caution">
    <text evidence="1">The sequence shown here is derived from an EMBL/GenBank/DDBJ whole genome shotgun (WGS) entry which is preliminary data.</text>
</comment>
<dbReference type="EMBL" id="NBSK02000006">
    <property type="protein sequence ID" value="KAJ0201653.1"/>
    <property type="molecule type" value="Genomic_DNA"/>
</dbReference>
<dbReference type="PANTHER" id="PTHR47481:SF39">
    <property type="entry name" value="TRANSCRIPTION FACTOR INTERACTOR AND REGULATOR CCHC(ZN) FAMILY"/>
    <property type="match status" value="1"/>
</dbReference>